<evidence type="ECO:0000256" key="4">
    <source>
        <dbReference type="ARBA" id="ARBA00023136"/>
    </source>
</evidence>
<gene>
    <name evidence="9" type="ORF">BHQ10_003244</name>
</gene>
<dbReference type="EMBL" id="MIKG01000005">
    <property type="protein sequence ID" value="RAO67232.1"/>
    <property type="molecule type" value="Genomic_DNA"/>
</dbReference>
<dbReference type="Proteomes" id="UP000249363">
    <property type="component" value="Unassembled WGS sequence"/>
</dbReference>
<dbReference type="InterPro" id="IPR049326">
    <property type="entry name" value="Rhodopsin_dom_fungi"/>
</dbReference>
<accession>A0A364KUK3</accession>
<dbReference type="GeneID" id="63792460"/>
<dbReference type="PANTHER" id="PTHR33048">
    <property type="entry name" value="PTH11-LIKE INTEGRAL MEMBRANE PROTEIN (AFU_ORTHOLOGUE AFUA_5G11245)"/>
    <property type="match status" value="1"/>
</dbReference>
<evidence type="ECO:0000256" key="5">
    <source>
        <dbReference type="ARBA" id="ARBA00038359"/>
    </source>
</evidence>
<dbReference type="PANTHER" id="PTHR33048:SF160">
    <property type="entry name" value="SAT4 FAMILY MEMBRANE PROTEIN"/>
    <property type="match status" value="1"/>
</dbReference>
<evidence type="ECO:0000256" key="3">
    <source>
        <dbReference type="ARBA" id="ARBA00022989"/>
    </source>
</evidence>
<evidence type="ECO:0000256" key="1">
    <source>
        <dbReference type="ARBA" id="ARBA00004141"/>
    </source>
</evidence>
<evidence type="ECO:0000313" key="9">
    <source>
        <dbReference type="EMBL" id="RAO67232.1"/>
    </source>
</evidence>
<keyword evidence="4 7" id="KW-0472">Membrane</keyword>
<feature type="transmembrane region" description="Helical" evidence="7">
    <location>
        <begin position="107"/>
        <end position="133"/>
    </location>
</feature>
<dbReference type="InterPro" id="IPR052337">
    <property type="entry name" value="SAT4-like"/>
</dbReference>
<evidence type="ECO:0000256" key="2">
    <source>
        <dbReference type="ARBA" id="ARBA00022692"/>
    </source>
</evidence>
<feature type="transmembrane region" description="Helical" evidence="7">
    <location>
        <begin position="189"/>
        <end position="216"/>
    </location>
</feature>
<feature type="domain" description="Rhodopsin" evidence="8">
    <location>
        <begin position="50"/>
        <end position="292"/>
    </location>
</feature>
<dbReference type="Pfam" id="PF20684">
    <property type="entry name" value="Fung_rhodopsin"/>
    <property type="match status" value="1"/>
</dbReference>
<dbReference type="AlphaFoldDB" id="A0A364KUK3"/>
<proteinExistence type="inferred from homology"/>
<evidence type="ECO:0000256" key="7">
    <source>
        <dbReference type="SAM" id="Phobius"/>
    </source>
</evidence>
<feature type="region of interest" description="Disordered" evidence="6">
    <location>
        <begin position="359"/>
        <end position="385"/>
    </location>
</feature>
<feature type="transmembrane region" description="Helical" evidence="7">
    <location>
        <begin position="145"/>
        <end position="169"/>
    </location>
</feature>
<comment type="similarity">
    <text evidence="5">Belongs to the SAT4 family.</text>
</comment>
<keyword evidence="2 7" id="KW-0812">Transmembrane</keyword>
<feature type="transmembrane region" description="Helical" evidence="7">
    <location>
        <begin position="266"/>
        <end position="288"/>
    </location>
</feature>
<evidence type="ECO:0000259" key="8">
    <source>
        <dbReference type="Pfam" id="PF20684"/>
    </source>
</evidence>
<dbReference type="RefSeq" id="XP_040731748.1">
    <property type="nucleotide sequence ID" value="XM_040875479.1"/>
</dbReference>
<comment type="subcellular location">
    <subcellularLocation>
        <location evidence="1">Membrane</location>
        <topology evidence="1">Multi-pass membrane protein</topology>
    </subcellularLocation>
</comment>
<protein>
    <recommendedName>
        <fullName evidence="8">Rhodopsin domain-containing protein</fullName>
    </recommendedName>
</protein>
<keyword evidence="3 7" id="KW-1133">Transmembrane helix</keyword>
<dbReference type="STRING" id="1196081.A0A364KUK3"/>
<organism evidence="9 10">
    <name type="scientific">Talaromyces amestolkiae</name>
    <dbReference type="NCBI Taxonomy" id="1196081"/>
    <lineage>
        <taxon>Eukaryota</taxon>
        <taxon>Fungi</taxon>
        <taxon>Dikarya</taxon>
        <taxon>Ascomycota</taxon>
        <taxon>Pezizomycotina</taxon>
        <taxon>Eurotiomycetes</taxon>
        <taxon>Eurotiomycetidae</taxon>
        <taxon>Eurotiales</taxon>
        <taxon>Trichocomaceae</taxon>
        <taxon>Talaromyces</taxon>
        <taxon>Talaromyces sect. Talaromyces</taxon>
    </lineage>
</organism>
<evidence type="ECO:0000313" key="10">
    <source>
        <dbReference type="Proteomes" id="UP000249363"/>
    </source>
</evidence>
<keyword evidence="10" id="KW-1185">Reference proteome</keyword>
<dbReference type="OrthoDB" id="4225722at2759"/>
<feature type="transmembrane region" description="Helical" evidence="7">
    <location>
        <begin position="34"/>
        <end position="54"/>
    </location>
</feature>
<feature type="transmembrane region" description="Helical" evidence="7">
    <location>
        <begin position="228"/>
        <end position="246"/>
    </location>
</feature>
<feature type="transmembrane region" description="Helical" evidence="7">
    <location>
        <begin position="66"/>
        <end position="87"/>
    </location>
</feature>
<sequence>MSSIEAILQSPAAQPPPGVTANFDNPPNHRMESIAFITVCNIICTFLFFIRVYTRFYIIHRFTLEDVFVVLGWGMFIGYAVSLSLYVEVSPGLDQWNMRVEKLFSVLYYTYITSILNRILMFFIKFAIILQYLELFAPARVNQKMYWALNGLLWTNVLFYITEIFVEIFRCHPIARAWNLLITEGACPVDFIVLTVVAACINLASDIVILILPQVCIWKLQMGSKQKWSISILFFIAIFACISSSLRLQSSIRVLRDSTNYTYHAFLTGIWTLPEATSAFAVACFPVLPKFFKSIRDKLGKNKTTTGRSSTISSIVNMKFGRAGDRRIDGNVHAPSPDSARSIYSQGWHELEENRLMKKQPCPIEQVQESRRPSREDISGDESVV</sequence>
<comment type="caution">
    <text evidence="9">The sequence shown here is derived from an EMBL/GenBank/DDBJ whole genome shotgun (WGS) entry which is preliminary data.</text>
</comment>
<dbReference type="GO" id="GO:0016020">
    <property type="term" value="C:membrane"/>
    <property type="evidence" value="ECO:0007669"/>
    <property type="project" value="UniProtKB-SubCell"/>
</dbReference>
<name>A0A364KUK3_TALAM</name>
<evidence type="ECO:0000256" key="6">
    <source>
        <dbReference type="SAM" id="MobiDB-lite"/>
    </source>
</evidence>
<reference evidence="9 10" key="1">
    <citation type="journal article" date="2017" name="Biotechnol. Biofuels">
        <title>Differential beta-glucosidase expression as a function of carbon source availability in Talaromyces amestolkiae: a genomic and proteomic approach.</title>
        <authorList>
            <person name="de Eugenio L.I."/>
            <person name="Mendez-Liter J.A."/>
            <person name="Nieto-Dominguez M."/>
            <person name="Alonso L."/>
            <person name="Gil-Munoz J."/>
            <person name="Barriuso J."/>
            <person name="Prieto A."/>
            <person name="Martinez M.J."/>
        </authorList>
    </citation>
    <scope>NUCLEOTIDE SEQUENCE [LARGE SCALE GENOMIC DNA]</scope>
    <source>
        <strain evidence="9 10">CIB</strain>
    </source>
</reference>
<feature type="compositionally biased region" description="Basic and acidic residues" evidence="6">
    <location>
        <begin position="368"/>
        <end position="378"/>
    </location>
</feature>